<dbReference type="InterPro" id="IPR051681">
    <property type="entry name" value="Ser/Thr_Kinases-Pseudokinases"/>
</dbReference>
<dbReference type="Gene3D" id="1.10.510.10">
    <property type="entry name" value="Transferase(Phosphotransferase) domain 1"/>
    <property type="match status" value="1"/>
</dbReference>
<organism evidence="2 3">
    <name type="scientific">Rhizophagus irregularis (strain DAOM 197198w)</name>
    <name type="common">Glomus intraradices</name>
    <dbReference type="NCBI Taxonomy" id="1432141"/>
    <lineage>
        <taxon>Eukaryota</taxon>
        <taxon>Fungi</taxon>
        <taxon>Fungi incertae sedis</taxon>
        <taxon>Mucoromycota</taxon>
        <taxon>Glomeromycotina</taxon>
        <taxon>Glomeromycetes</taxon>
        <taxon>Glomerales</taxon>
        <taxon>Glomeraceae</taxon>
        <taxon>Rhizophagus</taxon>
    </lineage>
</organism>
<dbReference type="GO" id="GO:0004674">
    <property type="term" value="F:protein serine/threonine kinase activity"/>
    <property type="evidence" value="ECO:0007669"/>
    <property type="project" value="TreeGrafter"/>
</dbReference>
<evidence type="ECO:0000313" key="2">
    <source>
        <dbReference type="EMBL" id="EXX71521.1"/>
    </source>
</evidence>
<evidence type="ECO:0000259" key="1">
    <source>
        <dbReference type="PROSITE" id="PS50011"/>
    </source>
</evidence>
<protein>
    <submittedName>
        <fullName evidence="2">Sps1p</fullName>
    </submittedName>
</protein>
<name>A0A015LG18_RHIIW</name>
<reference evidence="2 3" key="1">
    <citation type="submission" date="2014-02" db="EMBL/GenBank/DDBJ databases">
        <title>Single nucleus genome sequencing reveals high similarity among nuclei of an endomycorrhizal fungus.</title>
        <authorList>
            <person name="Lin K."/>
            <person name="Geurts R."/>
            <person name="Zhang Z."/>
            <person name="Limpens E."/>
            <person name="Saunders D.G."/>
            <person name="Mu D."/>
            <person name="Pang E."/>
            <person name="Cao H."/>
            <person name="Cha H."/>
            <person name="Lin T."/>
            <person name="Zhou Q."/>
            <person name="Shang Y."/>
            <person name="Li Y."/>
            <person name="Ivanov S."/>
            <person name="Sharma T."/>
            <person name="Velzen R.V."/>
            <person name="Ruijter N.D."/>
            <person name="Aanen D.K."/>
            <person name="Win J."/>
            <person name="Kamoun S."/>
            <person name="Bisseling T."/>
            <person name="Huang S."/>
        </authorList>
    </citation>
    <scope>NUCLEOTIDE SEQUENCE [LARGE SCALE GENOMIC DNA]</scope>
    <source>
        <strain evidence="3">DAOM197198w</strain>
    </source>
</reference>
<dbReference type="InterPro" id="IPR000719">
    <property type="entry name" value="Prot_kinase_dom"/>
</dbReference>
<gene>
    <name evidence="2" type="ORF">RirG_077820</name>
</gene>
<keyword evidence="3" id="KW-1185">Reference proteome</keyword>
<dbReference type="InterPro" id="IPR011009">
    <property type="entry name" value="Kinase-like_dom_sf"/>
</dbReference>
<dbReference type="SUPFAM" id="SSF56112">
    <property type="entry name" value="Protein kinase-like (PK-like)"/>
    <property type="match status" value="1"/>
</dbReference>
<dbReference type="Proteomes" id="UP000022910">
    <property type="component" value="Unassembled WGS sequence"/>
</dbReference>
<dbReference type="EMBL" id="JEMT01016110">
    <property type="protein sequence ID" value="EXX71521.1"/>
    <property type="molecule type" value="Genomic_DNA"/>
</dbReference>
<dbReference type="Pfam" id="PF07714">
    <property type="entry name" value="PK_Tyr_Ser-Thr"/>
    <property type="match status" value="1"/>
</dbReference>
<comment type="caution">
    <text evidence="2">The sequence shown here is derived from an EMBL/GenBank/DDBJ whole genome shotgun (WGS) entry which is preliminary data.</text>
</comment>
<dbReference type="InterPro" id="IPR001245">
    <property type="entry name" value="Ser-Thr/Tyr_kinase_cat_dom"/>
</dbReference>
<dbReference type="HOGENOM" id="CLU_000288_7_8_1"/>
<evidence type="ECO:0000313" key="3">
    <source>
        <dbReference type="Proteomes" id="UP000022910"/>
    </source>
</evidence>
<feature type="domain" description="Protein kinase" evidence="1">
    <location>
        <begin position="884"/>
        <end position="1157"/>
    </location>
</feature>
<dbReference type="PANTHER" id="PTHR44329">
    <property type="entry name" value="SERINE/THREONINE-PROTEIN KINASE TNNI3K-RELATED"/>
    <property type="match status" value="1"/>
</dbReference>
<dbReference type="PROSITE" id="PS50011">
    <property type="entry name" value="PROTEIN_KINASE_DOM"/>
    <property type="match status" value="1"/>
</dbReference>
<dbReference type="OrthoDB" id="2355416at2759"/>
<accession>A0A015LG18</accession>
<proteinExistence type="predicted"/>
<dbReference type="AlphaFoldDB" id="A0A015LG18"/>
<sequence>MNEDSLSAIWMDGPLYWEIWNKKYIRLSDFKVGLKYSYSIQSIDEFLNNVKQSLIVNNNMIFGISQDPNTKDYIIVFQDKYCKFCSEKYIIPRKWNKWYESCKSCKVKDLTNLISSGSEKIDNFIQVKQLKIINKRDNILEWIPYNQFTDINEMNEDSLSAIWMDGPLYWETSNKKYTRTSNVGVVLKYLHNIQSIDEFLNKVKFLININIIYGISRNPNTMDYIIVFQDVYCKKCNELYSSNYHRWCRNCSIDCLKENFTNWTSRNEKIDNYIQNMQLKISDYNDKIFEWIPYNQFINIKELNKDDFFTLYSVKWKNGPLYWDAWNKKCVRRSDIEIVLKYPHNLQIIDEFLNEVKKHSINFEVFGISQNPDTGKYIIAFQEKIDKKYCIKCSKVYTNVDKKWCKQCSINYLRKNFTNWTSENEKIDNFIQEKQIEINYSWNNVFEWIPYNQFTNIKETNEDSLSATWIDGPLYWETWNKEYIRRSDIEVILKYSHNIQHIDEFLSKVEQSLIIKNNMIYGISQDPNTNYYIIIIQDIHCEKCDKDYTNISYKWCKTCQIKDLLNWTSGNEKIDHFIQEKQIEINDPSEIVFEWIPYNQFNNIKEVNKDKFSTVYSAKWIDGPLFWEIRNKKYLRGSDKELALKYLHNLQNIEEFLNKVKQSLIINNSMIYGVSQDPNTKDYLIVFQDVNCEKCNEKYTNMSYKWCKSCQIKGLLNWISRNEKIDNFIQKMQMEINDPFDVIIEWIPYNQFNDFKEVSENKFSTVYSAKWIDGPLYWGIIWNNKKYIRESNKEVALKCPHNLQNIDEFLSKVKQLLINKNEKIYGISQNPITRGYIIVSNDVHYMTKSRISGNEKIDNLIQEMKSKINESHDIIFDWIPYSQFCNIKEIDKGGFATVYAAVWKDGPSYYDSDKKQANKKVALKCLHNSLNITNEFLNEIKKYSVNNYGSNILRIYGLSQNPNTKEYIMVLEYAEGGNFNNWMSKNYRNFSWLSKINTLYNISNGLKEIHQKKIVHRDLHTGNILFFINDISMFDCNMLSISDMGLCGEVDNIDKMKIYGVMPYVAPEVLRGKPYTQAADIYSFGMIMYFTATGRQPFANFPHDKFLVLGICNGIRPEIDELEAPKYYIDLMKKCWDPNPENRPNSFEIYESVLQFQNNEIEEQFKEVEEYRKANLLSNENNQSATHPQAVYISRSLNSFTDCLDCRI</sequence>
<dbReference type="GO" id="GO:0005524">
    <property type="term" value="F:ATP binding"/>
    <property type="evidence" value="ECO:0007669"/>
    <property type="project" value="InterPro"/>
</dbReference>